<evidence type="ECO:0000313" key="3">
    <source>
        <dbReference type="Proteomes" id="UP000653454"/>
    </source>
</evidence>
<evidence type="ECO:0000256" key="1">
    <source>
        <dbReference type="SAM" id="SignalP"/>
    </source>
</evidence>
<dbReference type="Proteomes" id="UP000653454">
    <property type="component" value="Unassembled WGS sequence"/>
</dbReference>
<keyword evidence="1" id="KW-0732">Signal</keyword>
<keyword evidence="3" id="KW-1185">Reference proteome</keyword>
<dbReference type="AlphaFoldDB" id="A0A8S4DXZ1"/>
<organism evidence="2 3">
    <name type="scientific">Plutella xylostella</name>
    <name type="common">Diamondback moth</name>
    <name type="synonym">Plutella maculipennis</name>
    <dbReference type="NCBI Taxonomy" id="51655"/>
    <lineage>
        <taxon>Eukaryota</taxon>
        <taxon>Metazoa</taxon>
        <taxon>Ecdysozoa</taxon>
        <taxon>Arthropoda</taxon>
        <taxon>Hexapoda</taxon>
        <taxon>Insecta</taxon>
        <taxon>Pterygota</taxon>
        <taxon>Neoptera</taxon>
        <taxon>Endopterygota</taxon>
        <taxon>Lepidoptera</taxon>
        <taxon>Glossata</taxon>
        <taxon>Ditrysia</taxon>
        <taxon>Yponomeutoidea</taxon>
        <taxon>Plutellidae</taxon>
        <taxon>Plutella</taxon>
    </lineage>
</organism>
<name>A0A8S4DXZ1_PLUXY</name>
<dbReference type="EMBL" id="CAJHNJ030000009">
    <property type="protein sequence ID" value="CAG9105892.1"/>
    <property type="molecule type" value="Genomic_DNA"/>
</dbReference>
<proteinExistence type="predicted"/>
<feature type="chain" id="PRO_5035721191" evidence="1">
    <location>
        <begin position="18"/>
        <end position="290"/>
    </location>
</feature>
<comment type="caution">
    <text evidence="2">The sequence shown here is derived from an EMBL/GenBank/DDBJ whole genome shotgun (WGS) entry which is preliminary data.</text>
</comment>
<gene>
    <name evidence="2" type="ORF">PLXY2_LOCUS3504</name>
</gene>
<sequence length="290" mass="32475">MKATFAIFILALAGASAQIGLLKTALRLKWGLPLVDSEYFIDIPREELMIISEGWRLVQRPSSFPMPALKMYCMRDDYSVCTLYDPDTGFVAGLQISLPVQKFTETPIALDTIGFSKWTAPDNVEYWANMQFFISPETYKKSPSERMALARADEATLKEGGVWVPDLEGQLMKIEGTEQGIQNSIFTKQACIVSMGDHYYYDMKPSIDCSRLFPWFGLINAGNLEATGFMVFGKLPAVASGKRTWFEHPARAAVQAIVPSAPQCLYELADNPGVYTLHIYYGKHPYTITC</sequence>
<accession>A0A8S4DXZ1</accession>
<evidence type="ECO:0000313" key="2">
    <source>
        <dbReference type="EMBL" id="CAG9105892.1"/>
    </source>
</evidence>
<feature type="signal peptide" evidence="1">
    <location>
        <begin position="1"/>
        <end position="17"/>
    </location>
</feature>
<protein>
    <submittedName>
        <fullName evidence="2">(diamondback moth) hypothetical protein</fullName>
    </submittedName>
</protein>
<reference evidence="2" key="1">
    <citation type="submission" date="2020-11" db="EMBL/GenBank/DDBJ databases">
        <authorList>
            <person name="Whiteford S."/>
        </authorList>
    </citation>
    <scope>NUCLEOTIDE SEQUENCE</scope>
</reference>